<keyword evidence="8 14" id="KW-1133">Transmembrane helix</keyword>
<dbReference type="InterPro" id="IPR017927">
    <property type="entry name" value="FAD-bd_FR_type"/>
</dbReference>
<comment type="cofactor">
    <cofactor evidence="13">
        <name>[2Fe-2S] cluster</name>
        <dbReference type="ChEBI" id="CHEBI:190135"/>
    </cofactor>
</comment>
<keyword evidence="6" id="KW-0479">Metal-binding</keyword>
<dbReference type="PANTHER" id="PTHR47354">
    <property type="entry name" value="NADH OXIDOREDUCTASE HCR"/>
    <property type="match status" value="1"/>
</dbReference>
<evidence type="ECO:0000256" key="10">
    <source>
        <dbReference type="ARBA" id="ARBA00023004"/>
    </source>
</evidence>
<comment type="caution">
    <text evidence="16">The sequence shown here is derived from an EMBL/GenBank/DDBJ whole genome shotgun (WGS) entry which is preliminary data.</text>
</comment>
<sequence>MNKAKDVKHTRYILDGLHPRLLLVLYLLISSLPLVLAYLQNKPLREFPNEFASAFGLIGFTWMLMSFLLSGRFRTISGKIGIDKTMRLHQVMAIVLTGFILLHPYLYTLPMNEDLPWDPTHQLYLTLPLSAFITGMFAWVLLPVFVVLALFRDQLPYRYESWRGLHGLAALVLVAASLHHVLVAGRYSEDLMMKLFWFGLIAISSLTLIRTYLILPMLQKKRLYNVVSVIPAALKTWHVTVEANKKKSNDFTFKAGQFAWLKLQKDPFNLIEHPFSISSAPSDLPQIRFTIKESGDFTQEIGTITDGQHAYLDGPHGYFIIDDQTFDGIVMLAGGIGVAPMMSIIRQMAHDKDNRPVKLLYGNRIESQIAFKDELKEAARKINLDVDYVLSDPPQGWQGSTGYLDEAVIKAALDMPNPEKWLYLLCGPPVMLDSAVETLQSAGIPKQQIIFEKFSYL</sequence>
<keyword evidence="17" id="KW-1185">Reference proteome</keyword>
<dbReference type="Pfam" id="PF00175">
    <property type="entry name" value="NAD_binding_1"/>
    <property type="match status" value="1"/>
</dbReference>
<keyword evidence="9" id="KW-0560">Oxidoreductase</keyword>
<evidence type="ECO:0000256" key="5">
    <source>
        <dbReference type="ARBA" id="ARBA00022714"/>
    </source>
</evidence>
<name>A0A4R1F6A5_9GAMM</name>
<dbReference type="InterPro" id="IPR001433">
    <property type="entry name" value="OxRdtase_FAD/NAD-bd"/>
</dbReference>
<evidence type="ECO:0000256" key="3">
    <source>
        <dbReference type="ARBA" id="ARBA00022630"/>
    </source>
</evidence>
<dbReference type="SUPFAM" id="SSF52343">
    <property type="entry name" value="Ferredoxin reductase-like, C-terminal NADP-linked domain"/>
    <property type="match status" value="1"/>
</dbReference>
<dbReference type="InterPro" id="IPR039261">
    <property type="entry name" value="FNR_nucleotide-bd"/>
</dbReference>
<evidence type="ECO:0000256" key="11">
    <source>
        <dbReference type="ARBA" id="ARBA00023014"/>
    </source>
</evidence>
<feature type="transmembrane region" description="Helical" evidence="14">
    <location>
        <begin position="163"/>
        <end position="183"/>
    </location>
</feature>
<protein>
    <submittedName>
        <fullName evidence="16">Putative ferric reductase</fullName>
    </submittedName>
</protein>
<dbReference type="GO" id="GO:0050660">
    <property type="term" value="F:flavin adenine dinucleotide binding"/>
    <property type="evidence" value="ECO:0007669"/>
    <property type="project" value="TreeGrafter"/>
</dbReference>
<dbReference type="RefSeq" id="WP_131905704.1">
    <property type="nucleotide sequence ID" value="NZ_BAAAFU010000004.1"/>
</dbReference>
<evidence type="ECO:0000256" key="8">
    <source>
        <dbReference type="ARBA" id="ARBA00022989"/>
    </source>
</evidence>
<feature type="transmembrane region" description="Helical" evidence="14">
    <location>
        <begin position="129"/>
        <end position="151"/>
    </location>
</feature>
<evidence type="ECO:0000256" key="12">
    <source>
        <dbReference type="ARBA" id="ARBA00023136"/>
    </source>
</evidence>
<dbReference type="AlphaFoldDB" id="A0A4R1F6A5"/>
<evidence type="ECO:0000256" key="2">
    <source>
        <dbReference type="ARBA" id="ARBA00004141"/>
    </source>
</evidence>
<comment type="cofactor">
    <cofactor evidence="1">
        <name>FAD</name>
        <dbReference type="ChEBI" id="CHEBI:57692"/>
    </cofactor>
</comment>
<dbReference type="Pfam" id="PF08022">
    <property type="entry name" value="FAD_binding_8"/>
    <property type="match status" value="1"/>
</dbReference>
<accession>A0A4R1F6A5</accession>
<keyword evidence="3" id="KW-0285">Flavoprotein</keyword>
<dbReference type="Proteomes" id="UP000294887">
    <property type="component" value="Unassembled WGS sequence"/>
</dbReference>
<dbReference type="Gene3D" id="2.40.30.10">
    <property type="entry name" value="Translation factors"/>
    <property type="match status" value="1"/>
</dbReference>
<evidence type="ECO:0000313" key="16">
    <source>
        <dbReference type="EMBL" id="TCJ87428.1"/>
    </source>
</evidence>
<dbReference type="InterPro" id="IPR001709">
    <property type="entry name" value="Flavoprot_Pyr_Nucl_cyt_Rdtase"/>
</dbReference>
<dbReference type="PRINTS" id="PR00410">
    <property type="entry name" value="PHEHYDRXLASE"/>
</dbReference>
<keyword evidence="10" id="KW-0408">Iron</keyword>
<feature type="transmembrane region" description="Helical" evidence="14">
    <location>
        <begin position="195"/>
        <end position="215"/>
    </location>
</feature>
<feature type="transmembrane region" description="Helical" evidence="14">
    <location>
        <begin position="21"/>
        <end position="39"/>
    </location>
</feature>
<keyword evidence="7" id="KW-0274">FAD</keyword>
<gene>
    <name evidence="16" type="ORF">EV695_1938</name>
</gene>
<evidence type="ECO:0000313" key="17">
    <source>
        <dbReference type="Proteomes" id="UP000294887"/>
    </source>
</evidence>
<dbReference type="Pfam" id="PF01794">
    <property type="entry name" value="Ferric_reduct"/>
    <property type="match status" value="1"/>
</dbReference>
<keyword evidence="12 14" id="KW-0472">Membrane</keyword>
<keyword evidence="4 14" id="KW-0812">Transmembrane</keyword>
<dbReference type="PANTHER" id="PTHR47354:SF8">
    <property type="entry name" value="1,2-PHENYLACETYL-COA EPOXIDASE, SUBUNIT E"/>
    <property type="match status" value="1"/>
</dbReference>
<dbReference type="Gene3D" id="3.40.50.80">
    <property type="entry name" value="Nucleotide-binding domain of ferredoxin-NADP reductase (FNR) module"/>
    <property type="match status" value="1"/>
</dbReference>
<keyword evidence="5" id="KW-0001">2Fe-2S</keyword>
<keyword evidence="11" id="KW-0411">Iron-sulfur</keyword>
<proteinExistence type="predicted"/>
<evidence type="ECO:0000256" key="7">
    <source>
        <dbReference type="ARBA" id="ARBA00022827"/>
    </source>
</evidence>
<feature type="transmembrane region" description="Helical" evidence="14">
    <location>
        <begin position="91"/>
        <end position="109"/>
    </location>
</feature>
<dbReference type="GO" id="GO:0016020">
    <property type="term" value="C:membrane"/>
    <property type="evidence" value="ECO:0007669"/>
    <property type="project" value="UniProtKB-SubCell"/>
</dbReference>
<feature type="transmembrane region" description="Helical" evidence="14">
    <location>
        <begin position="51"/>
        <end position="70"/>
    </location>
</feature>
<dbReference type="GO" id="GO:0046872">
    <property type="term" value="F:metal ion binding"/>
    <property type="evidence" value="ECO:0007669"/>
    <property type="project" value="UniProtKB-KW"/>
</dbReference>
<reference evidence="16 17" key="1">
    <citation type="submission" date="2019-03" db="EMBL/GenBank/DDBJ databases">
        <title>Genomic Encyclopedia of Type Strains, Phase IV (KMG-IV): sequencing the most valuable type-strain genomes for metagenomic binning, comparative biology and taxonomic classification.</title>
        <authorList>
            <person name="Goeker M."/>
        </authorList>
    </citation>
    <scope>NUCLEOTIDE SEQUENCE [LARGE SCALE GENOMIC DNA]</scope>
    <source>
        <strain evidence="16 17">DSM 24830</strain>
    </source>
</reference>
<dbReference type="PROSITE" id="PS51384">
    <property type="entry name" value="FAD_FR"/>
    <property type="match status" value="1"/>
</dbReference>
<dbReference type="PRINTS" id="PR00371">
    <property type="entry name" value="FPNCR"/>
</dbReference>
<evidence type="ECO:0000256" key="14">
    <source>
        <dbReference type="SAM" id="Phobius"/>
    </source>
</evidence>
<dbReference type="OrthoDB" id="9801223at2"/>
<evidence type="ECO:0000256" key="4">
    <source>
        <dbReference type="ARBA" id="ARBA00022692"/>
    </source>
</evidence>
<evidence type="ECO:0000256" key="13">
    <source>
        <dbReference type="ARBA" id="ARBA00034078"/>
    </source>
</evidence>
<dbReference type="InterPro" id="IPR013112">
    <property type="entry name" value="FAD-bd_8"/>
</dbReference>
<feature type="domain" description="FAD-binding FR-type" evidence="15">
    <location>
        <begin position="219"/>
        <end position="322"/>
    </location>
</feature>
<dbReference type="EMBL" id="SMFQ01000003">
    <property type="protein sequence ID" value="TCJ87428.1"/>
    <property type="molecule type" value="Genomic_DNA"/>
</dbReference>
<dbReference type="InterPro" id="IPR050415">
    <property type="entry name" value="MRET"/>
</dbReference>
<dbReference type="GO" id="GO:0051537">
    <property type="term" value="F:2 iron, 2 sulfur cluster binding"/>
    <property type="evidence" value="ECO:0007669"/>
    <property type="project" value="UniProtKB-KW"/>
</dbReference>
<dbReference type="InterPro" id="IPR017938">
    <property type="entry name" value="Riboflavin_synthase-like_b-brl"/>
</dbReference>
<comment type="subcellular location">
    <subcellularLocation>
        <location evidence="2">Membrane</location>
        <topology evidence="2">Multi-pass membrane protein</topology>
    </subcellularLocation>
</comment>
<organism evidence="16 17">
    <name type="scientific">Cocleimonas flava</name>
    <dbReference type="NCBI Taxonomy" id="634765"/>
    <lineage>
        <taxon>Bacteria</taxon>
        <taxon>Pseudomonadati</taxon>
        <taxon>Pseudomonadota</taxon>
        <taxon>Gammaproteobacteria</taxon>
        <taxon>Thiotrichales</taxon>
        <taxon>Thiotrichaceae</taxon>
        <taxon>Cocleimonas</taxon>
    </lineage>
</organism>
<evidence type="ECO:0000259" key="15">
    <source>
        <dbReference type="PROSITE" id="PS51384"/>
    </source>
</evidence>
<evidence type="ECO:0000256" key="1">
    <source>
        <dbReference type="ARBA" id="ARBA00001974"/>
    </source>
</evidence>
<dbReference type="SUPFAM" id="SSF63380">
    <property type="entry name" value="Riboflavin synthase domain-like"/>
    <property type="match status" value="1"/>
</dbReference>
<evidence type="ECO:0000256" key="6">
    <source>
        <dbReference type="ARBA" id="ARBA00022723"/>
    </source>
</evidence>
<dbReference type="InterPro" id="IPR013130">
    <property type="entry name" value="Fe3_Rdtase_TM_dom"/>
</dbReference>
<evidence type="ECO:0000256" key="9">
    <source>
        <dbReference type="ARBA" id="ARBA00023002"/>
    </source>
</evidence>
<dbReference type="CDD" id="cd06198">
    <property type="entry name" value="FNR_like_3"/>
    <property type="match status" value="1"/>
</dbReference>
<dbReference type="GO" id="GO:0016491">
    <property type="term" value="F:oxidoreductase activity"/>
    <property type="evidence" value="ECO:0007669"/>
    <property type="project" value="UniProtKB-KW"/>
</dbReference>